<dbReference type="InterPro" id="IPR024079">
    <property type="entry name" value="MetalloPept_cat_dom_sf"/>
</dbReference>
<accession>A0A7Y1MRN8</accession>
<dbReference type="Proteomes" id="UP000542111">
    <property type="component" value="Unassembled WGS sequence"/>
</dbReference>
<protein>
    <recommendedName>
        <fullName evidence="3">Toxin</fullName>
    </recommendedName>
</protein>
<comment type="caution">
    <text evidence="1">The sequence shown here is derived from an EMBL/GenBank/DDBJ whole genome shotgun (WGS) entry which is preliminary data.</text>
</comment>
<dbReference type="EMBL" id="JAAQYP010000026">
    <property type="protein sequence ID" value="NNA96802.1"/>
    <property type="molecule type" value="Genomic_DNA"/>
</dbReference>
<gene>
    <name evidence="1" type="ORF">HBO33_16645</name>
</gene>
<dbReference type="RefSeq" id="WP_169898164.1">
    <property type="nucleotide sequence ID" value="NZ_JAAQYP010000026.1"/>
</dbReference>
<dbReference type="Gene3D" id="3.40.390.10">
    <property type="entry name" value="Collagenase (Catalytic Domain)"/>
    <property type="match status" value="1"/>
</dbReference>
<sequence length="1686" mass="189566">MDDLQPPYFFPEAMRLAKHLSARERHRGITDLDRSFLRNLFFANAAGRKAQSPPMIAERLLINRPEQQPLELAGAFVMGSQGSYSSVFFYGPVTGLEKFSDYEQLIHTLESRLRDAQKQRELLHFLAIDQRAGFTFAAGSSLTRQLIEGNVFDEQKACIERYQHLNVQVMLDELGKLPLMETLLDQLLASTLRTSLANIDQRKTHVFFYALATSPTDQDRWVNALLLRDALLLYYRQQSWPVGLRRVFLNPQVAATQTQAQTHWEDGIKQAAQQLPLFLRNSLETYWNSHLAAGGSRREYFAQAMSDKSRVDLLFKRQEEVISAEQWQQLDALYLPAERRATLAIEKVRLWEHYPHYVELASTLVITNSAAFLYTQSKGLQVLKDYSDLQATLRAMVGARGHEDDFFGFLALEERARFVGFQQPQFSPAPFSGPVFKRLLEDIIAKQQQNLEYCLDVYRRHQGTMDAYALLDHGLDIRALLDHRLLALDAKGRWSTHPAAPSVPAEKARLTLRQLHSVENALASLLALIPSLETVIADQLRATFSTSTVLPLNPQDLYINRYAGHADDQERRTPRASQSVLEHCIARLIGQAQAIPVTPEYAVYGPRIRGQASKRLELSIDRLNAMVEHWLLGLNLQTIAQIPRAGLEAALPKLIHSMSVGILEEARLRGLDKTLDERDIQILQTVLSPDNATPERRRTLKGFTPDAFTLSVRVNGQTTLHRLANCFVLTERGGLDPHHSGHAVLWTPAAGVEVFASVSALNNTLAHRLRSPTRRLSLLENLAAPARLPHQCYEPGPLQLIKEPALQECQQSWINQYIAQRQHTLGLKAKAQSLLQVLGQVRKKLPVNNLQRAAAIARLAELRHSLPDGLGAAPPREQQRQAEILEQYRINTLHGRDYLDELQPLRQHVADRLNAMLVDYSVFAADVAIVPRLTLASQRQGLLDFAMNPASLQAAGFDVVCTAPSLTENVVRQMLLQLKTHDDYQAYLAEHLSATHPGFERRLKDFSQQVPWQLLQHAHALKLQERLSERGFDLIQQAVDMPDAIARAAVMGTTARVRPLELIATAGATPATALGLYLIGAGRQGVQVLYAPYHPTLIFTEFESEAQFLEALNRPGALQDCVLKRLPAPQDATDRNLLASTLGFNPIQGNLFSQLFDDNRQLLLKLLGTQSISGAEEEWETIKQVFSGSVGRVIGFLPGKLALPWAIWQSISLFTESAEALQDHHWRRALQAFIDGVAQMAAVGQALQQAKSLILEPIEETPPAPLPSMNWPLDITTPERTVLSPSEVHDVALVNLKHNALKGIYQHNAASYIPMAGKVYQVNPLGAFWRIATEQQNGPFVWRNTLGQWVVDTRNHIARFGQAYGRLQDRSEVRTVARQMMNIEAVGMQAIRALYPQRARMIVEAIDLATFYVQNCKLNLGLLEPGIAPVTRIHRFINEFFGIDIEPDHGPQEIDPILVQKLHRIVDLILAGLLDPTLSTIDSKRFVVGSHRSDPQQNWGFVIDNDPQRRFYLTEHFFTPPLSDYDNRLPDYFDRAAHARATMLIHEMSHVVAMTTDAAYLNSVMPFSDLIETLTQAGRTLSDSQKSYQDQSYSRKTPITQLFKFPDISGTFWRDLGATPETGHIKNQILRTTGGVDLSNARGIFMSNLVRRVDTMLDNADSVAFLISHLGRQLDPVPSSRRESIN</sequence>
<organism evidence="1 2">
    <name type="scientific">Pseudomonas gessardii</name>
    <dbReference type="NCBI Taxonomy" id="78544"/>
    <lineage>
        <taxon>Bacteria</taxon>
        <taxon>Pseudomonadati</taxon>
        <taxon>Pseudomonadota</taxon>
        <taxon>Gammaproteobacteria</taxon>
        <taxon>Pseudomonadales</taxon>
        <taxon>Pseudomonadaceae</taxon>
        <taxon>Pseudomonas</taxon>
    </lineage>
</organism>
<dbReference type="GO" id="GO:0008237">
    <property type="term" value="F:metallopeptidase activity"/>
    <property type="evidence" value="ECO:0007669"/>
    <property type="project" value="InterPro"/>
</dbReference>
<proteinExistence type="predicted"/>
<reference evidence="1 2" key="1">
    <citation type="journal article" date="2020" name="Front. Microbiol.">
        <title>Genetic Organization of the aprX-lipA2 Operon Affects the Proteolytic Potential of Pseudomonas Species in Milk.</title>
        <authorList>
            <person name="Maier C."/>
            <person name="Huptas C."/>
            <person name="von Neubeck M."/>
            <person name="Scherer S."/>
            <person name="Wenning M."/>
            <person name="Lucking G."/>
        </authorList>
    </citation>
    <scope>NUCLEOTIDE SEQUENCE [LARGE SCALE GENOMIC DNA]</scope>
    <source>
        <strain evidence="1 2">G4779</strain>
    </source>
</reference>
<evidence type="ECO:0000313" key="1">
    <source>
        <dbReference type="EMBL" id="NNA96802.1"/>
    </source>
</evidence>
<evidence type="ECO:0008006" key="3">
    <source>
        <dbReference type="Google" id="ProtNLM"/>
    </source>
</evidence>
<evidence type="ECO:0000313" key="2">
    <source>
        <dbReference type="Proteomes" id="UP000542111"/>
    </source>
</evidence>
<name>A0A7Y1MRN8_9PSED</name>